<sequence>MLNVIDMNFRFLENVFLKNDEIFSGENSLVINEIGMLICEEIIEEHSTSEIIKLLEKKYPSVNKQMIVETTENFILSIWKQAIYLNRENDIKICQSYLNVGSFAVLPSFVDVPNFDCLALNFHNGLLIDSLFKDSKLLQIELGYKIFYIGKFDDKGNCTGMLVLEVTRFSDSYIVNSLYGDFTIQFCKENRDEIRRCVIKYFDFFGENNQSIQNMELIYIYNDDNLFDSTLNHIGTLDDEIGSNSLYIYSQKI</sequence>
<dbReference type="AlphaFoldDB" id="A0AAW8RDQ0"/>
<dbReference type="RefSeq" id="WP_311780449.1">
    <property type="nucleotide sequence ID" value="NZ_JALRMR010000007.1"/>
</dbReference>
<protein>
    <recommendedName>
        <fullName evidence="3">Coenzyme PQQ synthesis protein D (PqqD)</fullName>
    </recommendedName>
</protein>
<gene>
    <name evidence="1" type="ORF">MX635_07550</name>
</gene>
<comment type="caution">
    <text evidence="1">The sequence shown here is derived from an EMBL/GenBank/DDBJ whole genome shotgun (WGS) entry which is preliminary data.</text>
</comment>
<proteinExistence type="predicted"/>
<organism evidence="1 2">
    <name type="scientific">Carnobacterium divergens</name>
    <name type="common">Lactobacillus divergens</name>
    <dbReference type="NCBI Taxonomy" id="2748"/>
    <lineage>
        <taxon>Bacteria</taxon>
        <taxon>Bacillati</taxon>
        <taxon>Bacillota</taxon>
        <taxon>Bacilli</taxon>
        <taxon>Lactobacillales</taxon>
        <taxon>Carnobacteriaceae</taxon>
        <taxon>Carnobacterium</taxon>
    </lineage>
</organism>
<evidence type="ECO:0000313" key="1">
    <source>
        <dbReference type="EMBL" id="MDT1974246.1"/>
    </source>
</evidence>
<accession>A0AAW8RDQ0</accession>
<evidence type="ECO:0000313" key="2">
    <source>
        <dbReference type="Proteomes" id="UP001249945"/>
    </source>
</evidence>
<name>A0AAW8RDQ0_CARDV</name>
<evidence type="ECO:0008006" key="3">
    <source>
        <dbReference type="Google" id="ProtNLM"/>
    </source>
</evidence>
<reference evidence="1" key="1">
    <citation type="submission" date="2022-04" db="EMBL/GenBank/DDBJ databases">
        <title>Draft genome sequences of lactic acid bacteria (LAB) strains involved in meat spoilage.</title>
        <authorList>
            <person name="Palevich N."/>
        </authorList>
    </citation>
    <scope>NUCLEOTIDE SEQUENCE</scope>
    <source>
        <strain evidence="1">9-14</strain>
    </source>
</reference>
<dbReference type="Proteomes" id="UP001249945">
    <property type="component" value="Unassembled WGS sequence"/>
</dbReference>
<dbReference type="EMBL" id="JALRMR010000007">
    <property type="protein sequence ID" value="MDT1974246.1"/>
    <property type="molecule type" value="Genomic_DNA"/>
</dbReference>